<feature type="transmembrane region" description="Helical" evidence="1">
    <location>
        <begin position="53"/>
        <end position="69"/>
    </location>
</feature>
<sequence>MLNVKFISKDLILAIVTMIPIFNMLYGIVNAKKMMLIFNREDKDKHKEKYKEYIEKVLYLISTISFFIIKSTVLKLLIVIAYFLMGFIYFIVYFKISNEKKTKVLFIVLAIICLGISLYGIAQIFYFRVNI</sequence>
<name>A0A6P1YDR3_9FIRM</name>
<keyword evidence="1" id="KW-0812">Transmembrane</keyword>
<dbReference type="RefSeq" id="WP_163235082.1">
    <property type="nucleotide sequence ID" value="NZ_CP048617.1"/>
</dbReference>
<gene>
    <name evidence="2" type="ORF">G3A45_07925</name>
</gene>
<protein>
    <submittedName>
        <fullName evidence="2">Uncharacterized protein</fullName>
    </submittedName>
</protein>
<evidence type="ECO:0000256" key="1">
    <source>
        <dbReference type="SAM" id="Phobius"/>
    </source>
</evidence>
<keyword evidence="1" id="KW-0472">Membrane</keyword>
<dbReference type="KEGG" id="cazo:G3A45_07925"/>
<accession>A0A6P1YDR3</accession>
<keyword evidence="1" id="KW-1133">Transmembrane helix</keyword>
<dbReference type="Proteomes" id="UP000464452">
    <property type="component" value="Chromosome"/>
</dbReference>
<reference evidence="2 3" key="1">
    <citation type="submission" date="2020-02" db="EMBL/GenBank/DDBJ databases">
        <title>Thermophilic hydrogen producing bacteria, Caloranaerobacter azorensis.</title>
        <authorList>
            <person name="Baek K."/>
        </authorList>
    </citation>
    <scope>NUCLEOTIDE SEQUENCE [LARGE SCALE GENOMIC DNA]</scope>
    <source>
        <strain evidence="2 3">T3-1</strain>
    </source>
</reference>
<feature type="transmembrane region" description="Helical" evidence="1">
    <location>
        <begin position="75"/>
        <end position="92"/>
    </location>
</feature>
<evidence type="ECO:0000313" key="2">
    <source>
        <dbReference type="EMBL" id="QIB27217.1"/>
    </source>
</evidence>
<proteinExistence type="predicted"/>
<dbReference type="AlphaFoldDB" id="A0A6P1YDR3"/>
<dbReference type="EMBL" id="CP048617">
    <property type="protein sequence ID" value="QIB27217.1"/>
    <property type="molecule type" value="Genomic_DNA"/>
</dbReference>
<feature type="transmembrane region" description="Helical" evidence="1">
    <location>
        <begin position="104"/>
        <end position="126"/>
    </location>
</feature>
<organism evidence="2 3">
    <name type="scientific">Caloranaerobacter azorensis</name>
    <dbReference type="NCBI Taxonomy" id="116090"/>
    <lineage>
        <taxon>Bacteria</taxon>
        <taxon>Bacillati</taxon>
        <taxon>Bacillota</taxon>
        <taxon>Tissierellia</taxon>
        <taxon>Tissierellales</taxon>
        <taxon>Thermohalobacteraceae</taxon>
        <taxon>Caloranaerobacter</taxon>
    </lineage>
</organism>
<evidence type="ECO:0000313" key="3">
    <source>
        <dbReference type="Proteomes" id="UP000464452"/>
    </source>
</evidence>
<feature type="transmembrane region" description="Helical" evidence="1">
    <location>
        <begin position="12"/>
        <end position="32"/>
    </location>
</feature>